<name>A0ABS9L5B3_9MICC</name>
<gene>
    <name evidence="1" type="ORF">LVY72_08065</name>
</gene>
<comment type="caution">
    <text evidence="1">The sequence shown here is derived from an EMBL/GenBank/DDBJ whole genome shotgun (WGS) entry which is preliminary data.</text>
</comment>
<proteinExistence type="predicted"/>
<dbReference type="RefSeq" id="WP_237819519.1">
    <property type="nucleotide sequence ID" value="NZ_JAKLTQ010000004.1"/>
</dbReference>
<organism evidence="1 2">
    <name type="scientific">Arthrobacter hankyongi</name>
    <dbReference type="NCBI Taxonomy" id="2904801"/>
    <lineage>
        <taxon>Bacteria</taxon>
        <taxon>Bacillati</taxon>
        <taxon>Actinomycetota</taxon>
        <taxon>Actinomycetes</taxon>
        <taxon>Micrococcales</taxon>
        <taxon>Micrococcaceae</taxon>
        <taxon>Arthrobacter</taxon>
    </lineage>
</organism>
<reference evidence="1" key="1">
    <citation type="submission" date="2022-01" db="EMBL/GenBank/DDBJ databases">
        <authorList>
            <person name="Jo J.-H."/>
            <person name="Im W.-T."/>
        </authorList>
    </citation>
    <scope>NUCLEOTIDE SEQUENCE</scope>
    <source>
        <strain evidence="1">I2-34</strain>
    </source>
</reference>
<dbReference type="Proteomes" id="UP001165368">
    <property type="component" value="Unassembled WGS sequence"/>
</dbReference>
<keyword evidence="2" id="KW-1185">Reference proteome</keyword>
<dbReference type="EMBL" id="JAKLTQ010000004">
    <property type="protein sequence ID" value="MCG2621872.1"/>
    <property type="molecule type" value="Genomic_DNA"/>
</dbReference>
<evidence type="ECO:0000313" key="2">
    <source>
        <dbReference type="Proteomes" id="UP001165368"/>
    </source>
</evidence>
<accession>A0ABS9L5B3</accession>
<evidence type="ECO:0000313" key="1">
    <source>
        <dbReference type="EMBL" id="MCG2621872.1"/>
    </source>
</evidence>
<protein>
    <submittedName>
        <fullName evidence="1">Uncharacterized protein</fullName>
    </submittedName>
</protein>
<sequence>MGPYTYKATCEAWRWTSIAQANMTGTCFKSGGKYYFYIYRFFYSS</sequence>